<feature type="compositionally biased region" description="Low complexity" evidence="2">
    <location>
        <begin position="840"/>
        <end position="850"/>
    </location>
</feature>
<proteinExistence type="predicted"/>
<feature type="region of interest" description="Disordered" evidence="2">
    <location>
        <begin position="442"/>
        <end position="547"/>
    </location>
</feature>
<feature type="compositionally biased region" description="Gly residues" evidence="2">
    <location>
        <begin position="1143"/>
        <end position="1157"/>
    </location>
</feature>
<feature type="region of interest" description="Disordered" evidence="2">
    <location>
        <begin position="776"/>
        <end position="851"/>
    </location>
</feature>
<feature type="compositionally biased region" description="Gly residues" evidence="2">
    <location>
        <begin position="1086"/>
        <end position="1095"/>
    </location>
</feature>
<dbReference type="EMBL" id="JAEHOE010000218">
    <property type="protein sequence ID" value="KAG2482501.1"/>
    <property type="molecule type" value="Genomic_DNA"/>
</dbReference>
<feature type="compositionally biased region" description="Gly residues" evidence="2">
    <location>
        <begin position="1289"/>
        <end position="1299"/>
    </location>
</feature>
<dbReference type="Proteomes" id="UP000612055">
    <property type="component" value="Unassembled WGS sequence"/>
</dbReference>
<feature type="compositionally biased region" description="Low complexity" evidence="2">
    <location>
        <begin position="1003"/>
        <end position="1016"/>
    </location>
</feature>
<reference evidence="3" key="1">
    <citation type="journal article" date="2020" name="bioRxiv">
        <title>Comparative genomics of Chlamydomonas.</title>
        <authorList>
            <person name="Craig R.J."/>
            <person name="Hasan A.R."/>
            <person name="Ness R.W."/>
            <person name="Keightley P.D."/>
        </authorList>
    </citation>
    <scope>NUCLEOTIDE SEQUENCE</scope>
    <source>
        <strain evidence="3">CCAP 11/70</strain>
    </source>
</reference>
<protein>
    <submittedName>
        <fullName evidence="3">Uncharacterized protein</fullName>
    </submittedName>
</protein>
<feature type="compositionally biased region" description="Gly residues" evidence="2">
    <location>
        <begin position="1260"/>
        <end position="1281"/>
    </location>
</feature>
<evidence type="ECO:0000313" key="3">
    <source>
        <dbReference type="EMBL" id="KAG2482501.1"/>
    </source>
</evidence>
<sequence length="1354" mass="134671">MSSGLHQLLTASRRVLLVQKITDELEGKVGTVGRAELQDAVERLERDVFALSESAEQYFSAMGARSTQLKEDLLASGAAAAAASQRGPPGAGRAQPSQQRAAPSGRATGARRRRGPSDDSAPGGREAAGTRDAAYPSKGRAAPESQPRPSKRNETPCTSESGAGSTTGGACGLPAAIGLADAFGDATSLLRHTDGFGGLGSGSLALTAGPGQQPFLSDQLLTLQLPRGTGMQSRTAYVLAQRLAPTDGTANHTGPGGEHRPNSIDSLFPYFPYTASAAGAALAGEPGGYWAPSGTAAAASGAAGTSVPGAVGAAAAAEPAGSGPNSAPLPRLVSEDVMLAPPDLQAGSFTLPTTPHLMLGGGGPTPVHSLLAGACAGADPFLSGASLGGNQYDAHMLPGAAGQPAAFPAFMSDRHVHQRAFLRTVSSPAAAAAQWQLGQSAAGLHPTAPGSLPDLSGYGRTSQPDSMGSGPGGTPRSPPGETSLAGGLGEVMPPSLDALMDDAFGGGARAGGPSAGPGPSLHGFQGAGGMRPVAPAPPPGPPPMAARPASFRLLSMQPGLPSINERAADSRSASGGQDMMDADALCGGGGGPGVAHPGGAGGGGAGGADEPLIPLDRLRSAANPMSLLHEAWPELISPLEDTPQPRGVRGRAFELAPAGNDGGRGEAARSPPLPPPAPVLPPVPAPAAASVLSLDEQALMLAQHQQQLQAQHQHVSLQLQQIQEQQVRLRQQQAQQHHHQQQQQLQQQQQQQQQQLQQLQHQHQQQRQQLQLAQEQQQQAWAPQDGWRAAGPTDSGAEPFQLSAGASPALARSRTLGAAPEQAAPGPQSAAFVSAGGGPASTQQQPQQPSRSFLRNFTLPTRLQLPSDGKDDTQARSFAPAAVPLHSPSQPLMAGGAMQPPVDPSSLRGSWAAGEGAGLSGLLNATVAASTAVLGGNVRGSWSAGDQVRAGSGPGPGPGSFGQHGVAGMQGLPYGSSFAGAAGIAAAAAAASALGQPTGHGRPLQQPSASQSPLQGQGSGRTSGYGSHELPPHSRSAVLQAHRKAALHAMRPPPLSLASGSIASTPDPSPSQYGASGPLPSPYGSVAGGSSGLGLQGLTLGHGSCPSSGVPTPSSHTQPPPGPGMGGPGAGGGPLGRWPSVGLGMGGGMGGGAGAGAGLMSPPGRSGGAGGSPLEAAQAQAQAQPRPSPAPPTPNFSQPAMAQQQQPQFAPLQPHEFHAPSAEERRHQQRDGTLAAATGGEGAPSTGSGSSGPPISLRHGLGGGGGGSSGERGGSSSGTGASGDHAGDEGGGGGRGGSGYLPQLMVVGEADPGAIQDSEMMEQDLLAEFQITPSSAMPPLAGDPDFPLPLPRQR</sequence>
<feature type="compositionally biased region" description="Low complexity" evidence="2">
    <location>
        <begin position="1232"/>
        <end position="1259"/>
    </location>
</feature>
<feature type="region of interest" description="Disordered" evidence="2">
    <location>
        <begin position="588"/>
        <end position="607"/>
    </location>
</feature>
<evidence type="ECO:0000313" key="4">
    <source>
        <dbReference type="Proteomes" id="UP000612055"/>
    </source>
</evidence>
<feature type="compositionally biased region" description="Low complexity" evidence="2">
    <location>
        <begin position="1172"/>
        <end position="1185"/>
    </location>
</feature>
<feature type="compositionally biased region" description="Pro residues" evidence="2">
    <location>
        <begin position="534"/>
        <end position="545"/>
    </location>
</feature>
<feature type="coiled-coil region" evidence="1">
    <location>
        <begin position="705"/>
        <end position="776"/>
    </location>
</feature>
<feature type="compositionally biased region" description="Pro residues" evidence="2">
    <location>
        <begin position="671"/>
        <end position="684"/>
    </location>
</feature>
<feature type="compositionally biased region" description="Gly residues" evidence="2">
    <location>
        <begin position="952"/>
        <end position="962"/>
    </location>
</feature>
<name>A0A836BMT6_9CHLO</name>
<feature type="region of interest" description="Disordered" evidence="2">
    <location>
        <begin position="883"/>
        <end position="909"/>
    </location>
</feature>
<organism evidence="3 4">
    <name type="scientific">Edaphochlamys debaryana</name>
    <dbReference type="NCBI Taxonomy" id="47281"/>
    <lineage>
        <taxon>Eukaryota</taxon>
        <taxon>Viridiplantae</taxon>
        <taxon>Chlorophyta</taxon>
        <taxon>core chlorophytes</taxon>
        <taxon>Chlorophyceae</taxon>
        <taxon>CS clade</taxon>
        <taxon>Chlamydomonadales</taxon>
        <taxon>Chlamydomonadales incertae sedis</taxon>
        <taxon>Edaphochlamys</taxon>
    </lineage>
</organism>
<feature type="region of interest" description="Disordered" evidence="2">
    <location>
        <begin position="654"/>
        <end position="684"/>
    </location>
</feature>
<feature type="compositionally biased region" description="Low complexity" evidence="2">
    <location>
        <begin position="80"/>
        <end position="108"/>
    </location>
</feature>
<feature type="region of interest" description="Disordered" evidence="2">
    <location>
        <begin position="995"/>
        <end position="1354"/>
    </location>
</feature>
<accession>A0A836BMT6</accession>
<feature type="compositionally biased region" description="Basic and acidic residues" evidence="2">
    <location>
        <begin position="1215"/>
        <end position="1230"/>
    </location>
</feature>
<keyword evidence="4" id="KW-1185">Reference proteome</keyword>
<feature type="region of interest" description="Disordered" evidence="2">
    <location>
        <begin position="938"/>
        <end position="964"/>
    </location>
</feature>
<feature type="compositionally biased region" description="Low complexity" evidence="2">
    <location>
        <begin position="1195"/>
        <end position="1214"/>
    </location>
</feature>
<feature type="compositionally biased region" description="Polar residues" evidence="2">
    <location>
        <begin position="1058"/>
        <end position="1074"/>
    </location>
</feature>
<comment type="caution">
    <text evidence="3">The sequence shown here is derived from an EMBL/GenBank/DDBJ whole genome shotgun (WGS) entry which is preliminary data.</text>
</comment>
<feature type="compositionally biased region" description="Gly residues" evidence="2">
    <location>
        <begin position="504"/>
        <end position="515"/>
    </location>
</feature>
<feature type="compositionally biased region" description="Polar residues" evidence="2">
    <location>
        <begin position="1105"/>
        <end position="1117"/>
    </location>
</feature>
<feature type="compositionally biased region" description="Low complexity" evidence="2">
    <location>
        <begin position="817"/>
        <end position="831"/>
    </location>
</feature>
<feature type="compositionally biased region" description="Gly residues" evidence="2">
    <location>
        <begin position="1124"/>
        <end position="1135"/>
    </location>
</feature>
<evidence type="ECO:0000256" key="1">
    <source>
        <dbReference type="SAM" id="Coils"/>
    </source>
</evidence>
<keyword evidence="1" id="KW-0175">Coiled coil</keyword>
<feature type="region of interest" description="Disordered" evidence="2">
    <location>
        <begin position="80"/>
        <end position="167"/>
    </location>
</feature>
<evidence type="ECO:0000256" key="2">
    <source>
        <dbReference type="SAM" id="MobiDB-lite"/>
    </source>
</evidence>
<gene>
    <name evidence="3" type="ORF">HYH03_018576</name>
</gene>